<dbReference type="PANTHER" id="PTHR35690">
    <property type="entry name" value="OS01G0363500 PROTEIN"/>
    <property type="match status" value="1"/>
</dbReference>
<comment type="caution">
    <text evidence="2">The sequence shown here is derived from an EMBL/GenBank/DDBJ whole genome shotgun (WGS) entry which is preliminary data.</text>
</comment>
<dbReference type="AlphaFoldDB" id="A0A8J4BH95"/>
<reference evidence="2" key="1">
    <citation type="journal article" date="2021" name="Proc. Natl. Acad. Sci. U.S.A.">
        <title>Three genomes in the algal genus Volvox reveal the fate of a haploid sex-determining region after a transition to homothallism.</title>
        <authorList>
            <person name="Yamamoto K."/>
            <person name="Hamaji T."/>
            <person name="Kawai-Toyooka H."/>
            <person name="Matsuzaki R."/>
            <person name="Takahashi F."/>
            <person name="Nishimura Y."/>
            <person name="Kawachi M."/>
            <person name="Noguchi H."/>
            <person name="Minakuchi Y."/>
            <person name="Umen J.G."/>
            <person name="Toyoda A."/>
            <person name="Nozaki H."/>
        </authorList>
    </citation>
    <scope>NUCLEOTIDE SEQUENCE</scope>
    <source>
        <strain evidence="2">NIES-3780</strain>
    </source>
</reference>
<evidence type="ECO:0000256" key="1">
    <source>
        <dbReference type="SAM" id="MobiDB-lite"/>
    </source>
</evidence>
<accession>A0A8J4BH95</accession>
<evidence type="ECO:0000313" key="2">
    <source>
        <dbReference type="EMBL" id="GIL61570.1"/>
    </source>
</evidence>
<proteinExistence type="predicted"/>
<name>A0A8J4BH95_9CHLO</name>
<evidence type="ECO:0008006" key="4">
    <source>
        <dbReference type="Google" id="ProtNLM"/>
    </source>
</evidence>
<feature type="region of interest" description="Disordered" evidence="1">
    <location>
        <begin position="1"/>
        <end position="22"/>
    </location>
</feature>
<dbReference type="Proteomes" id="UP000747399">
    <property type="component" value="Unassembled WGS sequence"/>
</dbReference>
<dbReference type="EMBL" id="BNCO01000046">
    <property type="protein sequence ID" value="GIL61570.1"/>
    <property type="molecule type" value="Genomic_DNA"/>
</dbReference>
<keyword evidence="3" id="KW-1185">Reference proteome</keyword>
<dbReference type="PANTHER" id="PTHR35690:SF1">
    <property type="entry name" value="OS01G0363500 PROTEIN"/>
    <property type="match status" value="1"/>
</dbReference>
<evidence type="ECO:0000313" key="3">
    <source>
        <dbReference type="Proteomes" id="UP000747399"/>
    </source>
</evidence>
<gene>
    <name evidence="2" type="ORF">Vafri_16059</name>
</gene>
<organism evidence="2 3">
    <name type="scientific">Volvox africanus</name>
    <dbReference type="NCBI Taxonomy" id="51714"/>
    <lineage>
        <taxon>Eukaryota</taxon>
        <taxon>Viridiplantae</taxon>
        <taxon>Chlorophyta</taxon>
        <taxon>core chlorophytes</taxon>
        <taxon>Chlorophyceae</taxon>
        <taxon>CS clade</taxon>
        <taxon>Chlamydomonadales</taxon>
        <taxon>Volvocaceae</taxon>
        <taxon>Volvox</taxon>
    </lineage>
</organism>
<sequence>MEYPSSRTRCFPRSKTHGANAHSVAVPRSHQCERRIHLAQRLASAASAQGAAATVAPSTEAALSTLRRAASQPGSVRPSEVLQALVSVEKAKLKPDEWLETLTAPGSCWRLVYTVPGKDVTAASKKQKGGNGGYFPLAACQKFDPSGFENGVFLGPVGHLTFKGGFQMDGRLLHFDVTTMYLGLGPWRLALPLKKEVALQQMDTKDFKKLPFFVYAYVGPDIIVARGRSGGVALWVRAEAEWLASSGAMRVYK</sequence>
<protein>
    <recommendedName>
        <fullName evidence="4">Plastid lipid-associated protein/fibrillin conserved domain-containing protein</fullName>
    </recommendedName>
</protein>